<keyword evidence="1" id="KW-1015">Disulfide bond</keyword>
<evidence type="ECO:0000256" key="2">
    <source>
        <dbReference type="SAM" id="MobiDB-lite"/>
    </source>
</evidence>
<dbReference type="PANTHER" id="PTHR24271">
    <property type="entry name" value="KALLIKREIN-RELATED"/>
    <property type="match status" value="1"/>
</dbReference>
<organism evidence="4 5">
    <name type="scientific">Phyllostomus discolor</name>
    <name type="common">pale spear-nosed bat</name>
    <dbReference type="NCBI Taxonomy" id="89673"/>
    <lineage>
        <taxon>Eukaryota</taxon>
        <taxon>Metazoa</taxon>
        <taxon>Chordata</taxon>
        <taxon>Craniata</taxon>
        <taxon>Vertebrata</taxon>
        <taxon>Euteleostomi</taxon>
        <taxon>Mammalia</taxon>
        <taxon>Eutheria</taxon>
        <taxon>Laurasiatheria</taxon>
        <taxon>Chiroptera</taxon>
        <taxon>Yangochiroptera</taxon>
        <taxon>Phyllostomidae</taxon>
        <taxon>Phyllostominae</taxon>
        <taxon>Phyllostomus</taxon>
    </lineage>
</organism>
<dbReference type="InterPro" id="IPR001314">
    <property type="entry name" value="Peptidase_S1A"/>
</dbReference>
<dbReference type="InterPro" id="IPR043504">
    <property type="entry name" value="Peptidase_S1_PA_chymotrypsin"/>
</dbReference>
<dbReference type="FunFam" id="2.40.10.10:FF:000166">
    <property type="entry name" value="Trypsin"/>
    <property type="match status" value="1"/>
</dbReference>
<dbReference type="SUPFAM" id="SSF50494">
    <property type="entry name" value="Trypsin-like serine proteases"/>
    <property type="match status" value="1"/>
</dbReference>
<dbReference type="PRINTS" id="PR00722">
    <property type="entry name" value="CHYMOTRYPSIN"/>
</dbReference>
<dbReference type="SMART" id="SM00020">
    <property type="entry name" value="Tryp_SPc"/>
    <property type="match status" value="1"/>
</dbReference>
<dbReference type="InParanoid" id="A0A6J2N3X8"/>
<dbReference type="Proteomes" id="UP000504628">
    <property type="component" value="Chromosome 12"/>
</dbReference>
<evidence type="ECO:0000313" key="5">
    <source>
        <dbReference type="RefSeq" id="XP_028384933.1"/>
    </source>
</evidence>
<dbReference type="GO" id="GO:0004252">
    <property type="term" value="F:serine-type endopeptidase activity"/>
    <property type="evidence" value="ECO:0007669"/>
    <property type="project" value="InterPro"/>
</dbReference>
<sequence length="264" mass="29113">MRKKEVPAEDAFPPSSKQQPPDGPRGHMAGPCLSPLLILLLSLALGAAGLEANNTGERIINGFLCPKGKQPWQVALFDGHKFHCSGVLLSELWVLTVAHCHLREYTVQMGSDILLHGDVQRIRATKSFIHPRFSGVTHVNDLMLVKLSAPAPLSSTVKIISVSSQCKPPGTKCTVSGWGSIAMDIVTYPKALMCSQVSIYPYMYCKRTFPTISRRYMTCAAPPNRLSYMCKEVAVELTDARSPTPFVNDWPLKMMLQGIIPPHW</sequence>
<reference evidence="5" key="1">
    <citation type="submission" date="2025-08" db="UniProtKB">
        <authorList>
            <consortium name="RefSeq"/>
        </authorList>
    </citation>
    <scope>IDENTIFICATION</scope>
    <source>
        <tissue evidence="5">Muscle</tissue>
    </source>
</reference>
<accession>A0A6J2N3X8</accession>
<proteinExistence type="predicted"/>
<dbReference type="Gene3D" id="2.40.10.10">
    <property type="entry name" value="Trypsin-like serine proteases"/>
    <property type="match status" value="2"/>
</dbReference>
<dbReference type="Pfam" id="PF00089">
    <property type="entry name" value="Trypsin"/>
    <property type="match status" value="1"/>
</dbReference>
<keyword evidence="4" id="KW-1185">Reference proteome</keyword>
<feature type="region of interest" description="Disordered" evidence="2">
    <location>
        <begin position="1"/>
        <end position="26"/>
    </location>
</feature>
<dbReference type="GO" id="GO:0006508">
    <property type="term" value="P:proteolysis"/>
    <property type="evidence" value="ECO:0007669"/>
    <property type="project" value="InterPro"/>
</dbReference>
<feature type="domain" description="Peptidase S1" evidence="3">
    <location>
        <begin position="59"/>
        <end position="264"/>
    </location>
</feature>
<dbReference type="GO" id="GO:0030141">
    <property type="term" value="C:secretory granule"/>
    <property type="evidence" value="ECO:0007669"/>
    <property type="project" value="TreeGrafter"/>
</dbReference>
<dbReference type="GeneID" id="114510586"/>
<dbReference type="OrthoDB" id="9808773at2759"/>
<evidence type="ECO:0000259" key="3">
    <source>
        <dbReference type="PROSITE" id="PS50240"/>
    </source>
</evidence>
<protein>
    <submittedName>
        <fullName evidence="5">Kallikrein-7-like</fullName>
    </submittedName>
</protein>
<gene>
    <name evidence="5" type="primary">LOC114510586</name>
</gene>
<dbReference type="GO" id="GO:0002803">
    <property type="term" value="P:positive regulation of antibacterial peptide production"/>
    <property type="evidence" value="ECO:0007669"/>
    <property type="project" value="TreeGrafter"/>
</dbReference>
<evidence type="ECO:0000256" key="1">
    <source>
        <dbReference type="ARBA" id="ARBA00023157"/>
    </source>
</evidence>
<dbReference type="PANTHER" id="PTHR24271:SF45">
    <property type="entry name" value="KALLIKREIN-7"/>
    <property type="match status" value="1"/>
</dbReference>
<dbReference type="InterPro" id="IPR001254">
    <property type="entry name" value="Trypsin_dom"/>
</dbReference>
<dbReference type="RefSeq" id="XP_028384933.1">
    <property type="nucleotide sequence ID" value="XM_028529132.1"/>
</dbReference>
<name>A0A6J2N3X8_9CHIR</name>
<dbReference type="PROSITE" id="PS50240">
    <property type="entry name" value="TRYPSIN_DOM"/>
    <property type="match status" value="1"/>
</dbReference>
<evidence type="ECO:0000313" key="4">
    <source>
        <dbReference type="Proteomes" id="UP000504628"/>
    </source>
</evidence>
<dbReference type="InterPro" id="IPR009003">
    <property type="entry name" value="Peptidase_S1_PA"/>
</dbReference>
<dbReference type="AlphaFoldDB" id="A0A6J2N3X8"/>
<dbReference type="CDD" id="cd00190">
    <property type="entry name" value="Tryp_SPc"/>
    <property type="match status" value="1"/>
</dbReference>
<dbReference type="KEGG" id="pdic:114510586"/>